<evidence type="ECO:0000313" key="4">
    <source>
        <dbReference type="Proteomes" id="UP000320580"/>
    </source>
</evidence>
<dbReference type="PANTHER" id="PTHR37318:SF1">
    <property type="entry name" value="BSL7504 PROTEIN"/>
    <property type="match status" value="1"/>
</dbReference>
<dbReference type="AlphaFoldDB" id="A0A5B8JH76"/>
<feature type="region of interest" description="Disordered" evidence="1">
    <location>
        <begin position="102"/>
        <end position="145"/>
    </location>
</feature>
<dbReference type="Gene3D" id="1.10.10.10">
    <property type="entry name" value="Winged helix-like DNA-binding domain superfamily/Winged helix DNA-binding domain"/>
    <property type="match status" value="1"/>
</dbReference>
<feature type="domain" description="Winged helix DNA-binding" evidence="2">
    <location>
        <begin position="20"/>
        <end position="98"/>
    </location>
</feature>
<dbReference type="InterPro" id="IPR036388">
    <property type="entry name" value="WH-like_DNA-bd_sf"/>
</dbReference>
<dbReference type="Pfam" id="PF13601">
    <property type="entry name" value="HTH_34"/>
    <property type="match status" value="1"/>
</dbReference>
<dbReference type="Proteomes" id="UP000320580">
    <property type="component" value="Chromosome"/>
</dbReference>
<evidence type="ECO:0000259" key="2">
    <source>
        <dbReference type="Pfam" id="PF13601"/>
    </source>
</evidence>
<dbReference type="EMBL" id="CP042266">
    <property type="protein sequence ID" value="QDY81007.1"/>
    <property type="molecule type" value="Genomic_DNA"/>
</dbReference>
<keyword evidence="4" id="KW-1185">Reference proteome</keyword>
<evidence type="ECO:0000313" key="3">
    <source>
        <dbReference type="EMBL" id="QDY81007.1"/>
    </source>
</evidence>
<dbReference type="InterPro" id="IPR027395">
    <property type="entry name" value="WH_DNA-bd_dom"/>
</dbReference>
<protein>
    <submittedName>
        <fullName evidence="3">Transcriptional regulator</fullName>
    </submittedName>
</protein>
<dbReference type="OrthoDB" id="4952043at2"/>
<proteinExistence type="predicted"/>
<dbReference type="PANTHER" id="PTHR37318">
    <property type="entry name" value="BSL7504 PROTEIN"/>
    <property type="match status" value="1"/>
</dbReference>
<reference evidence="3 4" key="1">
    <citation type="submission" date="2019-07" db="EMBL/GenBank/DDBJ databases">
        <authorList>
            <person name="Zhu P."/>
        </authorList>
    </citation>
    <scope>NUCLEOTIDE SEQUENCE [LARGE SCALE GENOMIC DNA]</scope>
    <source>
        <strain evidence="3 4">SSL-25</strain>
    </source>
</reference>
<evidence type="ECO:0000256" key="1">
    <source>
        <dbReference type="SAM" id="MobiDB-lite"/>
    </source>
</evidence>
<accession>A0A5B8JH76</accession>
<organism evidence="3 4">
    <name type="scientific">Streptomyces qinzhouensis</name>
    <dbReference type="NCBI Taxonomy" id="2599401"/>
    <lineage>
        <taxon>Bacteria</taxon>
        <taxon>Bacillati</taxon>
        <taxon>Actinomycetota</taxon>
        <taxon>Actinomycetes</taxon>
        <taxon>Kitasatosporales</taxon>
        <taxon>Streptomycetaceae</taxon>
        <taxon>Streptomyces</taxon>
    </lineage>
</organism>
<sequence length="145" mass="14758">MPIPGGHPRHALSPLLNAPVRLSVVAALAPTHRAEFGFVRDLVEVTDSALSKQVAGLEEAGLVAVSKGRVGRRPRTWLSLTKEGREVYGRHLAALRAIADGLTAPAGPPVEPAGAAGAAGGPSSGAPRDAAPNPDPTSDRSPTSD</sequence>
<name>A0A5B8JH76_9ACTN</name>
<dbReference type="SUPFAM" id="SSF46785">
    <property type="entry name" value="Winged helix' DNA-binding domain"/>
    <property type="match status" value="1"/>
</dbReference>
<gene>
    <name evidence="3" type="ORF">FQU76_13705</name>
</gene>
<dbReference type="InterPro" id="IPR036390">
    <property type="entry name" value="WH_DNA-bd_sf"/>
</dbReference>
<dbReference type="KEGG" id="sqz:FQU76_13705"/>